<dbReference type="AlphaFoldDB" id="A0A3R9A811"/>
<comment type="caution">
    <text evidence="2">The sequence shown here is derived from an EMBL/GenBank/DDBJ whole genome shotgun (WGS) entry which is preliminary data.</text>
</comment>
<evidence type="ECO:0000313" key="1">
    <source>
        <dbReference type="EMBL" id="MBB3139008.1"/>
    </source>
</evidence>
<keyword evidence="4" id="KW-1185">Reference proteome</keyword>
<dbReference type="Pfam" id="PF06169">
    <property type="entry name" value="DUF982"/>
    <property type="match status" value="1"/>
</dbReference>
<dbReference type="Proteomes" id="UP000518315">
    <property type="component" value="Unassembled WGS sequence"/>
</dbReference>
<evidence type="ECO:0000313" key="4">
    <source>
        <dbReference type="Proteomes" id="UP000518315"/>
    </source>
</evidence>
<organism evidence="2 3">
    <name type="scientific">Rhizobium pisi</name>
    <dbReference type="NCBI Taxonomy" id="574561"/>
    <lineage>
        <taxon>Bacteria</taxon>
        <taxon>Pseudomonadati</taxon>
        <taxon>Pseudomonadota</taxon>
        <taxon>Alphaproteobacteria</taxon>
        <taxon>Hyphomicrobiales</taxon>
        <taxon>Rhizobiaceae</taxon>
        <taxon>Rhizobium/Agrobacterium group</taxon>
        <taxon>Rhizobium</taxon>
    </lineage>
</organism>
<proteinExistence type="predicted"/>
<gene>
    <name evidence="2" type="ORF">EFD55_32120</name>
    <name evidence="1" type="ORF">FHS26_006788</name>
</gene>
<dbReference type="Proteomes" id="UP000277279">
    <property type="component" value="Unassembled WGS sequence"/>
</dbReference>
<reference evidence="1 4" key="2">
    <citation type="submission" date="2020-08" db="EMBL/GenBank/DDBJ databases">
        <title>Genomic Encyclopedia of Type Strains, Phase III (KMG-III): the genomes of soil and plant-associated and newly described type strains.</title>
        <authorList>
            <person name="Whitman W."/>
        </authorList>
    </citation>
    <scope>NUCLEOTIDE SEQUENCE [LARGE SCALE GENOMIC DNA]</scope>
    <source>
        <strain evidence="1 4">CECT 4113</strain>
    </source>
</reference>
<dbReference type="RefSeq" id="WP_125850987.1">
    <property type="nucleotide sequence ID" value="NZ_JACHXH010000043.1"/>
</dbReference>
<dbReference type="Gene3D" id="6.10.250.730">
    <property type="match status" value="1"/>
</dbReference>
<accession>A0A3R9A811</accession>
<dbReference type="InterPro" id="IPR010385">
    <property type="entry name" value="DUF982"/>
</dbReference>
<evidence type="ECO:0000313" key="3">
    <source>
        <dbReference type="Proteomes" id="UP000277279"/>
    </source>
</evidence>
<dbReference type="EMBL" id="JACHXH010000043">
    <property type="protein sequence ID" value="MBB3139008.1"/>
    <property type="molecule type" value="Genomic_DNA"/>
</dbReference>
<reference evidence="2 3" key="1">
    <citation type="submission" date="2018-11" db="EMBL/GenBank/DDBJ databases">
        <authorList>
            <person name="Huo Y."/>
        </authorList>
    </citation>
    <scope>NUCLEOTIDE SEQUENCE [LARGE SCALE GENOMIC DNA]</scope>
    <source>
        <strain evidence="2 3">DSM 30132</strain>
    </source>
</reference>
<dbReference type="OrthoDB" id="8370842at2"/>
<evidence type="ECO:0000313" key="2">
    <source>
        <dbReference type="EMBL" id="RSB59905.1"/>
    </source>
</evidence>
<protein>
    <submittedName>
        <fullName evidence="2">DUF982 domain-containing protein</fullName>
    </submittedName>
</protein>
<name>A0A3R9A811_9HYPH</name>
<dbReference type="EMBL" id="RJJT01000041">
    <property type="protein sequence ID" value="RSB59905.1"/>
    <property type="molecule type" value="Genomic_DNA"/>
</dbReference>
<sequence>MSKRTFKPVKITIKGKTKTVYTVLQAGNALLNDWPEQTPAARAAELLVLDAFNDISDAEHVRRAFIAAAKASDIKFSS</sequence>